<protein>
    <submittedName>
        <fullName evidence="1">Uncharacterized protein</fullName>
    </submittedName>
</protein>
<comment type="caution">
    <text evidence="1">The sequence shown here is derived from an EMBL/GenBank/DDBJ whole genome shotgun (WGS) entry which is preliminary data.</text>
</comment>
<reference evidence="1" key="1">
    <citation type="journal article" date="2015" name="Nature">
        <title>Complex archaea that bridge the gap between prokaryotes and eukaryotes.</title>
        <authorList>
            <person name="Spang A."/>
            <person name="Saw J.H."/>
            <person name="Jorgensen S.L."/>
            <person name="Zaremba-Niedzwiedzka K."/>
            <person name="Martijn J."/>
            <person name="Lind A.E."/>
            <person name="van Eijk R."/>
            <person name="Schleper C."/>
            <person name="Guy L."/>
            <person name="Ettema T.J."/>
        </authorList>
    </citation>
    <scope>NUCLEOTIDE SEQUENCE</scope>
</reference>
<proteinExistence type="predicted"/>
<dbReference type="AlphaFoldDB" id="A0A0F9B668"/>
<accession>A0A0F9B668</accession>
<evidence type="ECO:0000313" key="1">
    <source>
        <dbReference type="EMBL" id="KKK80021.1"/>
    </source>
</evidence>
<gene>
    <name evidence="1" type="ORF">LCGC14_2827640</name>
</gene>
<name>A0A0F9B668_9ZZZZ</name>
<organism evidence="1">
    <name type="scientific">marine sediment metagenome</name>
    <dbReference type="NCBI Taxonomy" id="412755"/>
    <lineage>
        <taxon>unclassified sequences</taxon>
        <taxon>metagenomes</taxon>
        <taxon>ecological metagenomes</taxon>
    </lineage>
</organism>
<feature type="non-terminal residue" evidence="1">
    <location>
        <position position="52"/>
    </location>
</feature>
<dbReference type="EMBL" id="LAZR01053768">
    <property type="protein sequence ID" value="KKK80021.1"/>
    <property type="molecule type" value="Genomic_DNA"/>
</dbReference>
<sequence length="52" mass="5357">MVLAPNDDMVAVVTKSNVNSIVANPTPGSTMLSLETAAVPSITVVLPYTDVI</sequence>